<organism evidence="5 6">
    <name type="scientific">Sphaerotilus microaerophilus</name>
    <dbReference type="NCBI Taxonomy" id="2914710"/>
    <lineage>
        <taxon>Bacteria</taxon>
        <taxon>Pseudomonadati</taxon>
        <taxon>Pseudomonadota</taxon>
        <taxon>Betaproteobacteria</taxon>
        <taxon>Burkholderiales</taxon>
        <taxon>Sphaerotilaceae</taxon>
        <taxon>Sphaerotilus</taxon>
    </lineage>
</organism>
<reference evidence="5" key="1">
    <citation type="submission" date="2022-04" db="EMBL/GenBank/DDBJ databases">
        <title>Whole genome sequence of Sphaerotilus sp. FB-5.</title>
        <authorList>
            <person name="Takeda M."/>
            <person name="Narihara S."/>
            <person name="Akimoto M."/>
            <person name="Akimoto R."/>
            <person name="Nishiyashiki S."/>
            <person name="Murakami T."/>
        </authorList>
    </citation>
    <scope>NUCLEOTIDE SEQUENCE</scope>
    <source>
        <strain evidence="5">FB-5</strain>
    </source>
</reference>
<dbReference type="NCBIfam" id="TIGR01256">
    <property type="entry name" value="modA"/>
    <property type="match status" value="1"/>
</dbReference>
<evidence type="ECO:0000256" key="2">
    <source>
        <dbReference type="ARBA" id="ARBA00022723"/>
    </source>
</evidence>
<feature type="chain" id="PRO_5047513087" evidence="4">
    <location>
        <begin position="23"/>
        <end position="260"/>
    </location>
</feature>
<evidence type="ECO:0000256" key="1">
    <source>
        <dbReference type="ARBA" id="ARBA00009175"/>
    </source>
</evidence>
<dbReference type="PANTHER" id="PTHR30632:SF14">
    <property type="entry name" value="TUNGSTATE_MOLYBDATE_CHROMATE-BINDING PROTEIN MODA"/>
    <property type="match status" value="1"/>
</dbReference>
<feature type="signal peptide" evidence="4">
    <location>
        <begin position="1"/>
        <end position="22"/>
    </location>
</feature>
<evidence type="ECO:0000313" key="6">
    <source>
        <dbReference type="Proteomes" id="UP001057498"/>
    </source>
</evidence>
<dbReference type="PIRSF" id="PIRSF004846">
    <property type="entry name" value="ModA"/>
    <property type="match status" value="1"/>
</dbReference>
<gene>
    <name evidence="5" type="primary">modA</name>
    <name evidence="5" type="ORF">CATMQ487_34200</name>
</gene>
<keyword evidence="6" id="KW-1185">Reference proteome</keyword>
<accession>A0ABM7YPM3</accession>
<dbReference type="SUPFAM" id="SSF53850">
    <property type="entry name" value="Periplasmic binding protein-like II"/>
    <property type="match status" value="1"/>
</dbReference>
<dbReference type="InterPro" id="IPR044084">
    <property type="entry name" value="AvModA-like_subst-bd"/>
</dbReference>
<name>A0ABM7YPM3_9BURK</name>
<dbReference type="Pfam" id="PF13531">
    <property type="entry name" value="SBP_bac_11"/>
    <property type="match status" value="1"/>
</dbReference>
<evidence type="ECO:0000313" key="5">
    <source>
        <dbReference type="EMBL" id="BDI06450.1"/>
    </source>
</evidence>
<sequence>MPLPARLLLLLVLGLAIGTARAERITVAAAADLKFAMDEIVAAFQRQHPADEVTAIYGSSGKFYTQLQQGAPYDLFFSADITYPRELAKAGLAGSPVQAYATGRLVLWSPTPDVVRRGLTGLLDAAVTRIAIANPRHAPYGRRAEEALKAAGVWSQVQGKLVLGENIAQTAQIVQTGNAQAGLIALSLALSPELTRSGQHQLLPAALHAPLEQAFVVTQKGAAQPAALRFAAFMGTAAASAVLARWGFEPPTAAAVRRTQ</sequence>
<keyword evidence="2" id="KW-0479">Metal-binding</keyword>
<dbReference type="EMBL" id="AP025730">
    <property type="protein sequence ID" value="BDI06450.1"/>
    <property type="molecule type" value="Genomic_DNA"/>
</dbReference>
<evidence type="ECO:0000256" key="3">
    <source>
        <dbReference type="ARBA" id="ARBA00022729"/>
    </source>
</evidence>
<proteinExistence type="inferred from homology"/>
<dbReference type="InterPro" id="IPR050682">
    <property type="entry name" value="ModA/WtpA"/>
</dbReference>
<dbReference type="RefSeq" id="WP_251969718.1">
    <property type="nucleotide sequence ID" value="NZ_AP025730.1"/>
</dbReference>
<dbReference type="Proteomes" id="UP001057498">
    <property type="component" value="Chromosome"/>
</dbReference>
<dbReference type="CDD" id="cd13539">
    <property type="entry name" value="PBP2_AvModA"/>
    <property type="match status" value="1"/>
</dbReference>
<evidence type="ECO:0000256" key="4">
    <source>
        <dbReference type="SAM" id="SignalP"/>
    </source>
</evidence>
<dbReference type="InterPro" id="IPR005950">
    <property type="entry name" value="ModA"/>
</dbReference>
<dbReference type="PANTHER" id="PTHR30632">
    <property type="entry name" value="MOLYBDATE-BINDING PERIPLASMIC PROTEIN"/>
    <property type="match status" value="1"/>
</dbReference>
<protein>
    <submittedName>
        <fullName evidence="5">Molybdate ABC transporter substrate-binding protein</fullName>
    </submittedName>
</protein>
<keyword evidence="3 4" id="KW-0732">Signal</keyword>
<comment type="similarity">
    <text evidence="1">Belongs to the bacterial solute-binding protein ModA family.</text>
</comment>
<dbReference type="Gene3D" id="3.40.190.10">
    <property type="entry name" value="Periplasmic binding protein-like II"/>
    <property type="match status" value="2"/>
</dbReference>